<proteinExistence type="predicted"/>
<accession>A0ABT8SC27</accession>
<evidence type="ECO:0000313" key="2">
    <source>
        <dbReference type="Proteomes" id="UP001169027"/>
    </source>
</evidence>
<dbReference type="PANTHER" id="PTHR46523">
    <property type="entry name" value="DCTP PYROPHOSPHATASE 1"/>
    <property type="match status" value="1"/>
</dbReference>
<dbReference type="PIRSF" id="PIRSF029826">
    <property type="entry name" value="UCP029826_pph"/>
    <property type="match status" value="1"/>
</dbReference>
<dbReference type="Pfam" id="PF12643">
    <property type="entry name" value="MazG-like"/>
    <property type="match status" value="1"/>
</dbReference>
<organism evidence="1 2">
    <name type="scientific">Variovorax ginsengisoli</name>
    <dbReference type="NCBI Taxonomy" id="363844"/>
    <lineage>
        <taxon>Bacteria</taxon>
        <taxon>Pseudomonadati</taxon>
        <taxon>Pseudomonadota</taxon>
        <taxon>Betaproteobacteria</taxon>
        <taxon>Burkholderiales</taxon>
        <taxon>Comamonadaceae</taxon>
        <taxon>Variovorax</taxon>
    </lineage>
</organism>
<dbReference type="InterPro" id="IPR052555">
    <property type="entry name" value="dCTP_Pyrophosphatase"/>
</dbReference>
<reference evidence="1" key="1">
    <citation type="submission" date="2023-06" db="EMBL/GenBank/DDBJ databases">
        <authorList>
            <person name="Jiang Y."/>
            <person name="Liu Q."/>
        </authorList>
    </citation>
    <scope>NUCLEOTIDE SEQUENCE</scope>
    <source>
        <strain evidence="1">CGMCC 1.12090</strain>
    </source>
</reference>
<dbReference type="EMBL" id="JAUKVY010000028">
    <property type="protein sequence ID" value="MDO1536473.1"/>
    <property type="molecule type" value="Genomic_DNA"/>
</dbReference>
<comment type="caution">
    <text evidence="1">The sequence shown here is derived from an EMBL/GenBank/DDBJ whole genome shotgun (WGS) entry which is preliminary data.</text>
</comment>
<dbReference type="Gene3D" id="1.10.287.1080">
    <property type="entry name" value="MazG-like"/>
    <property type="match status" value="1"/>
</dbReference>
<dbReference type="SUPFAM" id="SSF101386">
    <property type="entry name" value="all-alpha NTP pyrophosphatases"/>
    <property type="match status" value="1"/>
</dbReference>
<gene>
    <name evidence="1" type="ORF">Q2T77_29735</name>
</gene>
<dbReference type="InterPro" id="IPR025984">
    <property type="entry name" value="DCTPP"/>
</dbReference>
<dbReference type="RefSeq" id="WP_301814599.1">
    <property type="nucleotide sequence ID" value="NZ_JAUJZH010000028.1"/>
</dbReference>
<keyword evidence="2" id="KW-1185">Reference proteome</keyword>
<dbReference type="CDD" id="cd11537">
    <property type="entry name" value="NTP-PPase_RS21-C6_like"/>
    <property type="match status" value="1"/>
</dbReference>
<evidence type="ECO:0000313" key="1">
    <source>
        <dbReference type="EMBL" id="MDO1536473.1"/>
    </source>
</evidence>
<name>A0ABT8SC27_9BURK</name>
<dbReference type="Proteomes" id="UP001169027">
    <property type="component" value="Unassembled WGS sequence"/>
</dbReference>
<dbReference type="PANTHER" id="PTHR46523:SF1">
    <property type="entry name" value="DCTP PYROPHOSPHATASE 1"/>
    <property type="match status" value="1"/>
</dbReference>
<protein>
    <submittedName>
        <fullName evidence="1">Nucleotide pyrophosphohydrolase</fullName>
    </submittedName>
</protein>
<sequence length="116" mass="13053">MPDSLADLSRQLQKFANDREWQQFHSPKNLASALIVEAGELLEHFQWMTEEQSRALPQEKLEAVAAEVSDVLLYLVQLTNALGIDPIAAAQAKLSLNELKYPVDRARGSSKKYDEN</sequence>